<name>A0ABT2GFX2_9MICO</name>
<organism evidence="1 2">
    <name type="scientific">Herbiconiux gentiana</name>
    <dbReference type="NCBI Taxonomy" id="2970912"/>
    <lineage>
        <taxon>Bacteria</taxon>
        <taxon>Bacillati</taxon>
        <taxon>Actinomycetota</taxon>
        <taxon>Actinomycetes</taxon>
        <taxon>Micrococcales</taxon>
        <taxon>Microbacteriaceae</taxon>
        <taxon>Herbiconiux</taxon>
    </lineage>
</organism>
<dbReference type="RefSeq" id="WP_259486633.1">
    <property type="nucleotide sequence ID" value="NZ_JANTEZ010000004.1"/>
</dbReference>
<gene>
    <name evidence="1" type="ORF">NVV95_11215</name>
</gene>
<sequence length="71" mass="8284">MIMLARGIEDDHFWVVRELDGVLVETPWRIERETDGYRLGHADDADWSQFGYELGAFETPNEAIERLQAFV</sequence>
<dbReference type="Proteomes" id="UP001165580">
    <property type="component" value="Unassembled WGS sequence"/>
</dbReference>
<protein>
    <submittedName>
        <fullName evidence="1">Uncharacterized protein</fullName>
    </submittedName>
</protein>
<keyword evidence="2" id="KW-1185">Reference proteome</keyword>
<reference evidence="1" key="1">
    <citation type="submission" date="2022-08" db="EMBL/GenBank/DDBJ databases">
        <authorList>
            <person name="Deng Y."/>
            <person name="Han X.-F."/>
            <person name="Zhang Y.-Q."/>
        </authorList>
    </citation>
    <scope>NUCLEOTIDE SEQUENCE</scope>
    <source>
        <strain evidence="1">CPCC 205716</strain>
    </source>
</reference>
<accession>A0ABT2GFX2</accession>
<evidence type="ECO:0000313" key="2">
    <source>
        <dbReference type="Proteomes" id="UP001165580"/>
    </source>
</evidence>
<proteinExistence type="predicted"/>
<evidence type="ECO:0000313" key="1">
    <source>
        <dbReference type="EMBL" id="MCS5715121.1"/>
    </source>
</evidence>
<dbReference type="EMBL" id="JANTEZ010000004">
    <property type="protein sequence ID" value="MCS5715121.1"/>
    <property type="molecule type" value="Genomic_DNA"/>
</dbReference>
<comment type="caution">
    <text evidence="1">The sequence shown here is derived from an EMBL/GenBank/DDBJ whole genome shotgun (WGS) entry which is preliminary data.</text>
</comment>